<dbReference type="Pfam" id="PF02984">
    <property type="entry name" value="Cyclin_C"/>
    <property type="match status" value="1"/>
</dbReference>
<dbReference type="InterPro" id="IPR006671">
    <property type="entry name" value="Cyclin_N"/>
</dbReference>
<evidence type="ECO:0000256" key="3">
    <source>
        <dbReference type="ARBA" id="ARBA00023306"/>
    </source>
</evidence>
<dbReference type="InterPro" id="IPR004367">
    <property type="entry name" value="Cyclin_C-dom"/>
</dbReference>
<dbReference type="OMA" id="PRIMTRA"/>
<evidence type="ECO:0000256" key="2">
    <source>
        <dbReference type="ARBA" id="ARBA00023127"/>
    </source>
</evidence>
<dbReference type="Proteomes" id="UP000030765">
    <property type="component" value="Unassembled WGS sequence"/>
</dbReference>
<accession>A0A084VV36</accession>
<proteinExistence type="inferred from homology"/>
<dbReference type="OrthoDB" id="5590282at2759"/>
<evidence type="ECO:0000256" key="4">
    <source>
        <dbReference type="RuleBase" id="RU000383"/>
    </source>
</evidence>
<feature type="compositionally biased region" description="Basic and acidic residues" evidence="5">
    <location>
        <begin position="129"/>
        <end position="139"/>
    </location>
</feature>
<dbReference type="PANTHER" id="PTHR10177">
    <property type="entry name" value="CYCLINS"/>
    <property type="match status" value="1"/>
</dbReference>
<name>A0A084VV36_ANOSI</name>
<feature type="region of interest" description="Disordered" evidence="5">
    <location>
        <begin position="712"/>
        <end position="772"/>
    </location>
</feature>
<evidence type="ECO:0000313" key="8">
    <source>
        <dbReference type="EMBL" id="KFB41830.1"/>
    </source>
</evidence>
<feature type="region of interest" description="Disordered" evidence="5">
    <location>
        <begin position="129"/>
        <end position="278"/>
    </location>
</feature>
<dbReference type="AlphaFoldDB" id="A0A084VV36"/>
<keyword evidence="2 4" id="KW-0195">Cyclin</keyword>
<dbReference type="Gene3D" id="1.10.472.10">
    <property type="entry name" value="Cyclin-like"/>
    <property type="match status" value="2"/>
</dbReference>
<dbReference type="VEuPathDB" id="VectorBase:ASIS017141"/>
<dbReference type="SMART" id="SM00385">
    <property type="entry name" value="CYCLIN"/>
    <property type="match status" value="2"/>
</dbReference>
<keyword evidence="1" id="KW-0132">Cell division</keyword>
<organism evidence="8">
    <name type="scientific">Anopheles sinensis</name>
    <name type="common">Mosquito</name>
    <dbReference type="NCBI Taxonomy" id="74873"/>
    <lineage>
        <taxon>Eukaryota</taxon>
        <taxon>Metazoa</taxon>
        <taxon>Ecdysozoa</taxon>
        <taxon>Arthropoda</taxon>
        <taxon>Hexapoda</taxon>
        <taxon>Insecta</taxon>
        <taxon>Pterygota</taxon>
        <taxon>Neoptera</taxon>
        <taxon>Endopterygota</taxon>
        <taxon>Diptera</taxon>
        <taxon>Nematocera</taxon>
        <taxon>Culicoidea</taxon>
        <taxon>Culicidae</taxon>
        <taxon>Anophelinae</taxon>
        <taxon>Anopheles</taxon>
    </lineage>
</organism>
<gene>
    <name evidence="8" type="ORF">ZHAS_00009670</name>
</gene>
<dbReference type="FunFam" id="1.10.472.10:FF:000001">
    <property type="entry name" value="G2/mitotic-specific cyclin"/>
    <property type="match status" value="1"/>
</dbReference>
<feature type="compositionally biased region" description="Polar residues" evidence="5">
    <location>
        <begin position="735"/>
        <end position="757"/>
    </location>
</feature>
<feature type="compositionally biased region" description="Polar residues" evidence="5">
    <location>
        <begin position="205"/>
        <end position="214"/>
    </location>
</feature>
<evidence type="ECO:0000259" key="7">
    <source>
        <dbReference type="SMART" id="SM01332"/>
    </source>
</evidence>
<dbReference type="VEuPathDB" id="VectorBase:ASIC009670"/>
<dbReference type="InterPro" id="IPR036915">
    <property type="entry name" value="Cyclin-like_sf"/>
</dbReference>
<feature type="compositionally biased region" description="Polar residues" evidence="5">
    <location>
        <begin position="182"/>
        <end position="194"/>
    </location>
</feature>
<dbReference type="GO" id="GO:0005634">
    <property type="term" value="C:nucleus"/>
    <property type="evidence" value="ECO:0007669"/>
    <property type="project" value="UniProtKB-ARBA"/>
</dbReference>
<protein>
    <submittedName>
        <fullName evidence="8">AGAP002478-PA-like protein</fullName>
    </submittedName>
</protein>
<evidence type="ECO:0000256" key="1">
    <source>
        <dbReference type="ARBA" id="ARBA00022618"/>
    </source>
</evidence>
<reference evidence="9" key="2">
    <citation type="submission" date="2020-05" db="UniProtKB">
        <authorList>
            <consortium name="EnsemblMetazoa"/>
        </authorList>
    </citation>
    <scope>IDENTIFICATION</scope>
</reference>
<evidence type="ECO:0000256" key="5">
    <source>
        <dbReference type="SAM" id="MobiDB-lite"/>
    </source>
</evidence>
<keyword evidence="3" id="KW-0131">Cell cycle</keyword>
<comment type="similarity">
    <text evidence="4">Belongs to the cyclin family.</text>
</comment>
<evidence type="ECO:0000313" key="10">
    <source>
        <dbReference type="Proteomes" id="UP000030765"/>
    </source>
</evidence>
<dbReference type="InterPro" id="IPR013763">
    <property type="entry name" value="Cyclin-like_dom"/>
</dbReference>
<dbReference type="EMBL" id="KE525157">
    <property type="protein sequence ID" value="KFB41830.1"/>
    <property type="molecule type" value="Genomic_DNA"/>
</dbReference>
<evidence type="ECO:0000259" key="6">
    <source>
        <dbReference type="SMART" id="SM00385"/>
    </source>
</evidence>
<dbReference type="EMBL" id="ATLV01017149">
    <property type="status" value="NOT_ANNOTATED_CDS"/>
    <property type="molecule type" value="Genomic_DNA"/>
</dbReference>
<evidence type="ECO:0000313" key="9">
    <source>
        <dbReference type="EnsemblMetazoa" id="ASIC009670-PA"/>
    </source>
</evidence>
<feature type="domain" description="Cyclin-like" evidence="6">
    <location>
        <begin position="583"/>
        <end position="664"/>
    </location>
</feature>
<dbReference type="GO" id="GO:0051301">
    <property type="term" value="P:cell division"/>
    <property type="evidence" value="ECO:0007669"/>
    <property type="project" value="UniProtKB-KW"/>
</dbReference>
<sequence length="772" mass="85724">MASENQANNRRITRNAISLSVRLGRLKLAKESNLSAMPEKADVGTMEGSTLLQGKRKADVNLSKQHQGVKRFALGNLTNAEADNLLAQNPQKASIPMAKIKQFNEAKHPPSKLRGATKILTRAAMRLEKAFSNKNKPQDEQENQWTDDRDNDKPSNVSDGAAKVGTAFVGAVPTKSRRDTANTEGENTKLSVARNQKPLAPVTEEATNSKNSADVPSKLPKQLGALDEKKGGRPSNDFEDNSLYVSAVENLDEDNNSSSSNVLEKGGAKGPLQTLNQPDRPLKVKKTVATEKIPAVKDAPLGQATDHPMISSTATQEAAINNEQKPPPPLAGAINTKLKKQTSNEFELSNDALYVTAIDTLEEEASTSYGVRRLTKPQHFKPTYGLDTAKPRRRCGTVINPQALIKKPTTTVETRSPRKKTPPGVVDFDKTYWRDVYQVPEYAHDIFEYLRERESTYQLKDYMKKQPFLTAPMRALLVDWMVELQESFELNHETLYLAVKIVDAYLSLAIIGRETLQLVASAAYLIAAKYDASSWFLCERVPPTIDDFIYICDGAYVPQQLLEMERTVFRTIGFDLGFPLSYRFLRRYARVALVPMPILTLARYILETSLMEYDTVIVSDSKLACAALFIARRMSDLPGWNKTLEFYSGYKVDDFKNVIILLNNVIMPKKSSPLLKLTNVREKYSHELFFQVAKCPVITSLEKLFETSEQPLNVDVEMGEPSSGRSAKSEENMTAVPQSKPQASGTSETVAPSTSESAGKIDTDAQPSTKFP</sequence>
<feature type="domain" description="Cyclin C-terminal" evidence="7">
    <location>
        <begin position="579"/>
        <end position="698"/>
    </location>
</feature>
<dbReference type="STRING" id="74873.A0A084VV36"/>
<dbReference type="SMART" id="SM01332">
    <property type="entry name" value="Cyclin_C"/>
    <property type="match status" value="1"/>
</dbReference>
<dbReference type="InterPro" id="IPR039361">
    <property type="entry name" value="Cyclin"/>
</dbReference>
<dbReference type="Pfam" id="PF00134">
    <property type="entry name" value="Cyclin_N"/>
    <property type="match status" value="1"/>
</dbReference>
<keyword evidence="10" id="KW-1185">Reference proteome</keyword>
<reference evidence="8 10" key="1">
    <citation type="journal article" date="2014" name="BMC Genomics">
        <title>Genome sequence of Anopheles sinensis provides insight into genetics basis of mosquito competence for malaria parasites.</title>
        <authorList>
            <person name="Zhou D."/>
            <person name="Zhang D."/>
            <person name="Ding G."/>
            <person name="Shi L."/>
            <person name="Hou Q."/>
            <person name="Ye Y."/>
            <person name="Xu Y."/>
            <person name="Zhou H."/>
            <person name="Xiong C."/>
            <person name="Li S."/>
            <person name="Yu J."/>
            <person name="Hong S."/>
            <person name="Yu X."/>
            <person name="Zou P."/>
            <person name="Chen C."/>
            <person name="Chang X."/>
            <person name="Wang W."/>
            <person name="Lv Y."/>
            <person name="Sun Y."/>
            <person name="Ma L."/>
            <person name="Shen B."/>
            <person name="Zhu C."/>
        </authorList>
    </citation>
    <scope>NUCLEOTIDE SEQUENCE [LARGE SCALE GENOMIC DNA]</scope>
</reference>
<feature type="domain" description="Cyclin-like" evidence="6">
    <location>
        <begin position="479"/>
        <end position="570"/>
    </location>
</feature>
<dbReference type="EnsemblMetazoa" id="ASIC009670-RA">
    <property type="protein sequence ID" value="ASIC009670-PA"/>
    <property type="gene ID" value="ASIC009670"/>
</dbReference>
<dbReference type="SUPFAM" id="SSF47954">
    <property type="entry name" value="Cyclin-like"/>
    <property type="match status" value="2"/>
</dbReference>